<evidence type="ECO:0000256" key="1">
    <source>
        <dbReference type="SAM" id="MobiDB-lite"/>
    </source>
</evidence>
<feature type="region of interest" description="Disordered" evidence="1">
    <location>
        <begin position="90"/>
        <end position="110"/>
    </location>
</feature>
<proteinExistence type="predicted"/>
<evidence type="ECO:0000313" key="2">
    <source>
        <dbReference type="EMBL" id="KAJ6444852.1"/>
    </source>
</evidence>
<dbReference type="Proteomes" id="UP001163105">
    <property type="component" value="Unassembled WGS sequence"/>
</dbReference>
<dbReference type="EMBL" id="JAQHRD010000002">
    <property type="protein sequence ID" value="KAJ6444852.1"/>
    <property type="molecule type" value="Genomic_DNA"/>
</dbReference>
<keyword evidence="3" id="KW-1185">Reference proteome</keyword>
<comment type="caution">
    <text evidence="2">The sequence shown here is derived from an EMBL/GenBank/DDBJ whole genome shotgun (WGS) entry which is preliminary data.</text>
</comment>
<organism evidence="2 3">
    <name type="scientific">Purpureocillium lavendulum</name>
    <dbReference type="NCBI Taxonomy" id="1247861"/>
    <lineage>
        <taxon>Eukaryota</taxon>
        <taxon>Fungi</taxon>
        <taxon>Dikarya</taxon>
        <taxon>Ascomycota</taxon>
        <taxon>Pezizomycotina</taxon>
        <taxon>Sordariomycetes</taxon>
        <taxon>Hypocreomycetidae</taxon>
        <taxon>Hypocreales</taxon>
        <taxon>Ophiocordycipitaceae</taxon>
        <taxon>Purpureocillium</taxon>
    </lineage>
</organism>
<sequence>MAWDDEEFSLSQFSNGGTMDDIRFDDRLTPPYRSTVDIEGPQESVAEYANPQAASNYVGGFDANWAETPQRQPWNHQEPFAPHQIYTQYPTGGYGEHHEHDSGDTVGGTRGDLDQTQSMGAFSFQQGMSMETNNGSSQQGYANNHQGSVEQGATQFNDQHCIYALLPAASVMASTIPDITARLAEYEEAGWTHIRLQRDGIQVQGECSFSVKALLSFFRHVGKARPLQVTFREFMDPLVVLDKDIMERLQACVTTKVDLQPITLFDDVDVGLPFRFQLYNDKHWESGWDVPNSVVIALFIALGRQLEFKALSELMSKIPSARASTSDLEYLGQRLHAMRLAFRKRSQEVTPSTTTVLLGELCKNLAMLHHLKQDDMAKKSKSAAVHCPSIPTLFPHGPTEQAIAEWLVSL</sequence>
<name>A0AB34FZN8_9HYPO</name>
<protein>
    <submittedName>
        <fullName evidence="2">Uncharacterized protein</fullName>
    </submittedName>
</protein>
<evidence type="ECO:0000313" key="3">
    <source>
        <dbReference type="Proteomes" id="UP001163105"/>
    </source>
</evidence>
<dbReference type="AlphaFoldDB" id="A0AB34FZN8"/>
<gene>
    <name evidence="2" type="ORF">O9K51_03252</name>
</gene>
<accession>A0AB34FZN8</accession>
<reference evidence="2" key="1">
    <citation type="submission" date="2023-01" db="EMBL/GenBank/DDBJ databases">
        <title>The growth and conidiation of Purpureocillium lavendulum are regulated by nitrogen source and histone H3K14 acetylation.</title>
        <authorList>
            <person name="Tang P."/>
            <person name="Han J."/>
            <person name="Zhang C."/>
            <person name="Tang P."/>
            <person name="Qi F."/>
            <person name="Zhang K."/>
            <person name="Liang L."/>
        </authorList>
    </citation>
    <scope>NUCLEOTIDE SEQUENCE</scope>
    <source>
        <strain evidence="2">YMF1.00683</strain>
    </source>
</reference>
<feature type="region of interest" description="Disordered" evidence="1">
    <location>
        <begin position="1"/>
        <end position="26"/>
    </location>
</feature>